<organism evidence="3 4">
    <name type="scientific">Actinobacillus ureae ATCC 25976</name>
    <dbReference type="NCBI Taxonomy" id="887324"/>
    <lineage>
        <taxon>Bacteria</taxon>
        <taxon>Pseudomonadati</taxon>
        <taxon>Pseudomonadota</taxon>
        <taxon>Gammaproteobacteria</taxon>
        <taxon>Pasteurellales</taxon>
        <taxon>Pasteurellaceae</taxon>
        <taxon>Actinobacillus</taxon>
    </lineage>
</organism>
<dbReference type="GO" id="GO:0006351">
    <property type="term" value="P:DNA-templated transcription"/>
    <property type="evidence" value="ECO:0007669"/>
    <property type="project" value="TreeGrafter"/>
</dbReference>
<dbReference type="HOGENOM" id="CLU_1792356_0_0_6"/>
<dbReference type="PANTHER" id="PTHR30537">
    <property type="entry name" value="HTH-TYPE TRANSCRIPTIONAL REGULATOR"/>
    <property type="match status" value="1"/>
</dbReference>
<evidence type="ECO:0000259" key="2">
    <source>
        <dbReference type="Pfam" id="PF03466"/>
    </source>
</evidence>
<dbReference type="SUPFAM" id="SSF53850">
    <property type="entry name" value="Periplasmic binding protein-like II"/>
    <property type="match status" value="1"/>
</dbReference>
<dbReference type="GO" id="GO:0003700">
    <property type="term" value="F:DNA-binding transcription factor activity"/>
    <property type="evidence" value="ECO:0007669"/>
    <property type="project" value="TreeGrafter"/>
</dbReference>
<dbReference type="Proteomes" id="UP000005467">
    <property type="component" value="Unassembled WGS sequence"/>
</dbReference>
<protein>
    <recommendedName>
        <fullName evidence="2">LysR substrate-binding domain-containing protein</fullName>
    </recommendedName>
</protein>
<sequence>MRPLMETYDIFVASPDFIAHWGMPKDLDDLRKNFPFSSLINATTGQPWDIFIDEDTILVPQKLGFITTDIYSELKAVLAGRTVAHISSKIYKPYIENGQLVQLFLEQQFEKWQLYLYHPYQPITSPRVLKVFDLLTEIMQKRYK</sequence>
<name>E8KF04_9PAST</name>
<dbReference type="AlphaFoldDB" id="E8KF04"/>
<dbReference type="InterPro" id="IPR005119">
    <property type="entry name" value="LysR_subst-bd"/>
</dbReference>
<accession>E8KF04</accession>
<gene>
    <name evidence="3" type="ORF">HMPREF0027_0421</name>
</gene>
<feature type="domain" description="LysR substrate-binding" evidence="2">
    <location>
        <begin position="2"/>
        <end position="137"/>
    </location>
</feature>
<evidence type="ECO:0000256" key="1">
    <source>
        <dbReference type="ARBA" id="ARBA00009437"/>
    </source>
</evidence>
<proteinExistence type="inferred from homology"/>
<comment type="similarity">
    <text evidence="1">Belongs to the LysR transcriptional regulatory family.</text>
</comment>
<dbReference type="EMBL" id="AEVG01000030">
    <property type="protein sequence ID" value="EFX92534.1"/>
    <property type="molecule type" value="Genomic_DNA"/>
</dbReference>
<dbReference type="Gene3D" id="3.40.190.290">
    <property type="match status" value="1"/>
</dbReference>
<dbReference type="Pfam" id="PF03466">
    <property type="entry name" value="LysR_substrate"/>
    <property type="match status" value="1"/>
</dbReference>
<dbReference type="GO" id="GO:0043565">
    <property type="term" value="F:sequence-specific DNA binding"/>
    <property type="evidence" value="ECO:0007669"/>
    <property type="project" value="TreeGrafter"/>
</dbReference>
<reference evidence="3 4" key="1">
    <citation type="submission" date="2011-01" db="EMBL/GenBank/DDBJ databases">
        <authorList>
            <person name="Muzny D."/>
            <person name="Qin X."/>
            <person name="Deng J."/>
            <person name="Jiang H."/>
            <person name="Liu Y."/>
            <person name="Qu J."/>
            <person name="Song X.-Z."/>
            <person name="Zhang L."/>
            <person name="Thornton R."/>
            <person name="Coyle M."/>
            <person name="Francisco L."/>
            <person name="Jackson L."/>
            <person name="Javaid M."/>
            <person name="Korchina V."/>
            <person name="Kovar C."/>
            <person name="Mata R."/>
            <person name="Mathew T."/>
            <person name="Ngo R."/>
            <person name="Nguyen L."/>
            <person name="Nguyen N."/>
            <person name="Okwuonu G."/>
            <person name="Ongeri F."/>
            <person name="Pham C."/>
            <person name="Simmons D."/>
            <person name="Wilczek-Boney K."/>
            <person name="Hale W."/>
            <person name="Jakkamsetti A."/>
            <person name="Pham P."/>
            <person name="Ruth R."/>
            <person name="San Lucas F."/>
            <person name="Warren J."/>
            <person name="Zhang J."/>
            <person name="Zhao Z."/>
            <person name="Zhou C."/>
            <person name="Zhu D."/>
            <person name="Lee S."/>
            <person name="Bess C."/>
            <person name="Blankenburg K."/>
            <person name="Forbes L."/>
            <person name="Fu Q."/>
            <person name="Gubbala S."/>
            <person name="Hirani K."/>
            <person name="Jayaseelan J.C."/>
            <person name="Lara F."/>
            <person name="Munidasa M."/>
            <person name="Palculict T."/>
            <person name="Patil S."/>
            <person name="Pu L.-L."/>
            <person name="Saada N."/>
            <person name="Tang L."/>
            <person name="Weissenberger G."/>
            <person name="Zhu Y."/>
            <person name="Hemphill L."/>
            <person name="Shang Y."/>
            <person name="Youmans B."/>
            <person name="Ayvaz T."/>
            <person name="Ross M."/>
            <person name="Santibanez J."/>
            <person name="Aqrawi P."/>
            <person name="Gross S."/>
            <person name="Joshi V."/>
            <person name="Fowler G."/>
            <person name="Nazareth L."/>
            <person name="Reid J."/>
            <person name="Worley K."/>
            <person name="Petrosino J."/>
            <person name="Highlander S."/>
            <person name="Gibbs R."/>
        </authorList>
    </citation>
    <scope>NUCLEOTIDE SEQUENCE [LARGE SCALE GENOMIC DNA]</scope>
    <source>
        <strain evidence="3 4">ATCC 25976</strain>
    </source>
</reference>
<keyword evidence="4" id="KW-1185">Reference proteome</keyword>
<dbReference type="PANTHER" id="PTHR30537:SF5">
    <property type="entry name" value="HTH-TYPE TRANSCRIPTIONAL ACTIVATOR TTDR-RELATED"/>
    <property type="match status" value="1"/>
</dbReference>
<evidence type="ECO:0000313" key="3">
    <source>
        <dbReference type="EMBL" id="EFX92534.1"/>
    </source>
</evidence>
<comment type="caution">
    <text evidence="3">The sequence shown here is derived from an EMBL/GenBank/DDBJ whole genome shotgun (WGS) entry which is preliminary data.</text>
</comment>
<evidence type="ECO:0000313" key="4">
    <source>
        <dbReference type="Proteomes" id="UP000005467"/>
    </source>
</evidence>
<dbReference type="InterPro" id="IPR058163">
    <property type="entry name" value="LysR-type_TF_proteobact-type"/>
</dbReference>